<evidence type="ECO:0000313" key="3">
    <source>
        <dbReference type="EMBL" id="RFU77423.1"/>
    </source>
</evidence>
<dbReference type="GO" id="GO:0004672">
    <property type="term" value="F:protein kinase activity"/>
    <property type="evidence" value="ECO:0007669"/>
    <property type="project" value="InterPro"/>
</dbReference>
<evidence type="ECO:0000256" key="1">
    <source>
        <dbReference type="SAM" id="MobiDB-lite"/>
    </source>
</evidence>
<evidence type="ECO:0000313" key="4">
    <source>
        <dbReference type="Proteomes" id="UP000266272"/>
    </source>
</evidence>
<feature type="region of interest" description="Disordered" evidence="1">
    <location>
        <begin position="357"/>
        <end position="387"/>
    </location>
</feature>
<dbReference type="Gene3D" id="1.10.510.10">
    <property type="entry name" value="Transferase(Phosphotransferase) domain 1"/>
    <property type="match status" value="1"/>
</dbReference>
<feature type="compositionally biased region" description="Basic and acidic residues" evidence="1">
    <location>
        <begin position="499"/>
        <end position="514"/>
    </location>
</feature>
<feature type="compositionally biased region" description="Basic and acidic residues" evidence="1">
    <location>
        <begin position="273"/>
        <end position="282"/>
    </location>
</feature>
<evidence type="ECO:0000259" key="2">
    <source>
        <dbReference type="PROSITE" id="PS50011"/>
    </source>
</evidence>
<name>A0A395NNF2_TRIAR</name>
<dbReference type="AlphaFoldDB" id="A0A395NNF2"/>
<dbReference type="OrthoDB" id="4900603at2759"/>
<dbReference type="SMART" id="SM00220">
    <property type="entry name" value="S_TKc"/>
    <property type="match status" value="1"/>
</dbReference>
<comment type="caution">
    <text evidence="3">The sequence shown here is derived from an EMBL/GenBank/DDBJ whole genome shotgun (WGS) entry which is preliminary data.</text>
</comment>
<feature type="domain" description="Protein kinase" evidence="2">
    <location>
        <begin position="402"/>
        <end position="658"/>
    </location>
</feature>
<sequence length="658" mass="74864">MLHRNLCHIRNSTANIPSEERRDLDEEAWRAVEKSVDDLHFMAAAIRRASTQSQKYSLSSTFEQNEELYFENYATVLARREYPNARRSLCEQLGASIAIRRRKLSRKRMHEEKLGQRREVTALNSKPTASNESHLNAKPQQTRTREESKIQPLVLRALQKKHNIPSVSHESGSELQSTVVRNYLKHGPTLSAVSSGSSIKTEAIEYPKKPKFSPGDKYCACPYCAKPLDSQRLGRDTNYWEKIHMRTWYCDVDDGDQVHQFNDYVDFVTHMKDGKSHHDRNPPTDTQLDSLSRKKQKTLVREDRYACPLCDCAPASIRPILQASQHQDIKRLLHKHIAQHVKALAFVSLPVFTSEENERASLTSDEEDERRRFRRDGSRASYPSDLDDLRARKADEFEDGSYILEEDISLSELEQYPETSDTMWSDIGFHNYSYVQISPVREEQDPILTHLSRMQSINSPSSDPMVNEENNSRLVQDINHHRDIIDSLELGPIGDTDNNPEHEEDPRNPEHHPDREAIRKLIPESSSSIVGAYEDLELGNAPSTILGTILNRGTDIKPENLLYATKDDDSPIVLAGFGQSVMLSSEDEVLGSVNGTFGYAAPEVMAQLGHNRPADIWAIGVVTYTALCGYSPFKSENIQDLIKECNEGRKVFHDIGRI</sequence>
<feature type="region of interest" description="Disordered" evidence="1">
    <location>
        <begin position="485"/>
        <end position="514"/>
    </location>
</feature>
<feature type="region of interest" description="Disordered" evidence="1">
    <location>
        <begin position="119"/>
        <end position="147"/>
    </location>
</feature>
<feature type="region of interest" description="Disordered" evidence="1">
    <location>
        <begin position="273"/>
        <end position="294"/>
    </location>
</feature>
<dbReference type="Pfam" id="PF00069">
    <property type="entry name" value="Pkinase"/>
    <property type="match status" value="1"/>
</dbReference>
<reference evidence="3 4" key="1">
    <citation type="journal article" date="2018" name="PLoS Pathog.">
        <title>Evolution of structural diversity of trichothecenes, a family of toxins produced by plant pathogenic and entomopathogenic fungi.</title>
        <authorList>
            <person name="Proctor R.H."/>
            <person name="McCormick S.P."/>
            <person name="Kim H.S."/>
            <person name="Cardoza R.E."/>
            <person name="Stanley A.M."/>
            <person name="Lindo L."/>
            <person name="Kelly A."/>
            <person name="Brown D.W."/>
            <person name="Lee T."/>
            <person name="Vaughan M.M."/>
            <person name="Alexander N.J."/>
            <person name="Busman M."/>
            <person name="Gutierrez S."/>
        </authorList>
    </citation>
    <scope>NUCLEOTIDE SEQUENCE [LARGE SCALE GENOMIC DNA]</scope>
    <source>
        <strain evidence="3 4">IBT 40837</strain>
    </source>
</reference>
<dbReference type="SUPFAM" id="SSF56112">
    <property type="entry name" value="Protein kinase-like (PK-like)"/>
    <property type="match status" value="1"/>
</dbReference>
<keyword evidence="4" id="KW-1185">Reference proteome</keyword>
<keyword evidence="3" id="KW-0808">Transferase</keyword>
<feature type="compositionally biased region" description="Basic and acidic residues" evidence="1">
    <location>
        <begin position="369"/>
        <end position="378"/>
    </location>
</feature>
<dbReference type="Proteomes" id="UP000266272">
    <property type="component" value="Unassembled WGS sequence"/>
</dbReference>
<dbReference type="PROSITE" id="PS50011">
    <property type="entry name" value="PROTEIN_KINASE_DOM"/>
    <property type="match status" value="1"/>
</dbReference>
<gene>
    <name evidence="3" type="ORF">TARUN_4840</name>
</gene>
<protein>
    <submittedName>
        <fullName evidence="3">Camk camk1 camk1-cmk kinase</fullName>
    </submittedName>
</protein>
<accession>A0A395NNF2</accession>
<dbReference type="GO" id="GO:0005524">
    <property type="term" value="F:ATP binding"/>
    <property type="evidence" value="ECO:0007669"/>
    <property type="project" value="InterPro"/>
</dbReference>
<dbReference type="STRING" id="490622.A0A395NNF2"/>
<organism evidence="3 4">
    <name type="scientific">Trichoderma arundinaceum</name>
    <dbReference type="NCBI Taxonomy" id="490622"/>
    <lineage>
        <taxon>Eukaryota</taxon>
        <taxon>Fungi</taxon>
        <taxon>Dikarya</taxon>
        <taxon>Ascomycota</taxon>
        <taxon>Pezizomycotina</taxon>
        <taxon>Sordariomycetes</taxon>
        <taxon>Hypocreomycetidae</taxon>
        <taxon>Hypocreales</taxon>
        <taxon>Hypocreaceae</taxon>
        <taxon>Trichoderma</taxon>
    </lineage>
</organism>
<dbReference type="EMBL" id="PXOA01000282">
    <property type="protein sequence ID" value="RFU77423.1"/>
    <property type="molecule type" value="Genomic_DNA"/>
</dbReference>
<dbReference type="InterPro" id="IPR000719">
    <property type="entry name" value="Prot_kinase_dom"/>
</dbReference>
<keyword evidence="3" id="KW-0418">Kinase</keyword>
<proteinExistence type="predicted"/>
<dbReference type="PANTHER" id="PTHR24347">
    <property type="entry name" value="SERINE/THREONINE-PROTEIN KINASE"/>
    <property type="match status" value="1"/>
</dbReference>
<dbReference type="InterPro" id="IPR011009">
    <property type="entry name" value="Kinase-like_dom_sf"/>
</dbReference>
<feature type="compositionally biased region" description="Polar residues" evidence="1">
    <location>
        <begin position="122"/>
        <end position="142"/>
    </location>
</feature>